<dbReference type="SMART" id="SM00184">
    <property type="entry name" value="RING"/>
    <property type="match status" value="1"/>
</dbReference>
<evidence type="ECO:0000256" key="7">
    <source>
        <dbReference type="ARBA" id="ARBA00035131"/>
    </source>
</evidence>
<feature type="domain" description="RING-type" evidence="11">
    <location>
        <begin position="201"/>
        <end position="243"/>
    </location>
</feature>
<dbReference type="InterPro" id="IPR039739">
    <property type="entry name" value="MAG2/RNF10"/>
</dbReference>
<evidence type="ECO:0000256" key="10">
    <source>
        <dbReference type="SAM" id="MobiDB-lite"/>
    </source>
</evidence>
<dbReference type="RefSeq" id="XP_014677381.1">
    <property type="nucleotide sequence ID" value="XM_014821895.1"/>
</dbReference>
<evidence type="ECO:0000256" key="3">
    <source>
        <dbReference type="ARBA" id="ARBA00022490"/>
    </source>
</evidence>
<sequence length="400" mass="44441">MLEESAMDKKPAPAPSSVAKGCGSNGSQEKKHRGGGFAKRSNGGNGQSRQFDGGYGRKPLPQKTKALDKRPRSRGGYSENAKGRSEIAKEDRDVEFFSSAQPGSKKHNLNHLLNFTLAPREGDTALGGRGFNSGGLPAWRRRQKWGHSKVKYNKEQFLQANCQFVVQDSGDYTVHAANPDTLVDWSLVEQIRIFGHEVPSCPICLYPPTAAKMTRCGHIYCWSCILHYLALSDKPWRKCPICDEAIHNSDLKSVVVLETHQFSAGDEVSMKLMRRERGSVLAMPRAHWQSAAGKPFCEKDVADLHSSMKLLSVSGARNLDSIVSRERTALETQYAVEKQYSESCFIQSALTHLEQREAALRMRQSPPATKPKPVGEESRRGGKRGEKGLEGSRWCSGRRR</sequence>
<name>A0ABM1EYW0_PRICU</name>
<dbReference type="InterPro" id="IPR017907">
    <property type="entry name" value="Znf_RING_CS"/>
</dbReference>
<keyword evidence="4" id="KW-0479">Metal-binding</keyword>
<dbReference type="Pfam" id="PF13445">
    <property type="entry name" value="zf-RING_UBOX"/>
    <property type="match status" value="1"/>
</dbReference>
<feature type="region of interest" description="Disordered" evidence="10">
    <location>
        <begin position="1"/>
        <end position="88"/>
    </location>
</feature>
<accession>A0ABM1EYW0</accession>
<keyword evidence="3" id="KW-0963">Cytoplasm</keyword>
<feature type="compositionally biased region" description="Basic and acidic residues" evidence="10">
    <location>
        <begin position="373"/>
        <end position="390"/>
    </location>
</feature>
<dbReference type="PANTHER" id="PTHR12983:SF9">
    <property type="entry name" value="E3 UBIQUITIN-PROTEIN LIGASE RNF10"/>
    <property type="match status" value="1"/>
</dbReference>
<evidence type="ECO:0000256" key="6">
    <source>
        <dbReference type="ARBA" id="ARBA00022833"/>
    </source>
</evidence>
<evidence type="ECO:0000259" key="11">
    <source>
        <dbReference type="PROSITE" id="PS50089"/>
    </source>
</evidence>
<reference evidence="13" key="1">
    <citation type="submission" date="2025-08" db="UniProtKB">
        <authorList>
            <consortium name="RefSeq"/>
        </authorList>
    </citation>
    <scope>IDENTIFICATION</scope>
</reference>
<dbReference type="GeneID" id="106817231"/>
<comment type="similarity">
    <text evidence="2">Belongs to the RNF10 family.</text>
</comment>
<evidence type="ECO:0000313" key="13">
    <source>
        <dbReference type="RefSeq" id="XP_014677381.1"/>
    </source>
</evidence>
<dbReference type="PROSITE" id="PS00518">
    <property type="entry name" value="ZF_RING_1"/>
    <property type="match status" value="1"/>
</dbReference>
<dbReference type="PROSITE" id="PS50089">
    <property type="entry name" value="ZF_RING_2"/>
    <property type="match status" value="1"/>
</dbReference>
<organism evidence="12 13">
    <name type="scientific">Priapulus caudatus</name>
    <name type="common">Priapulid worm</name>
    <dbReference type="NCBI Taxonomy" id="37621"/>
    <lineage>
        <taxon>Eukaryota</taxon>
        <taxon>Metazoa</taxon>
        <taxon>Ecdysozoa</taxon>
        <taxon>Scalidophora</taxon>
        <taxon>Priapulida</taxon>
        <taxon>Priapulimorpha</taxon>
        <taxon>Priapulimorphida</taxon>
        <taxon>Priapulidae</taxon>
        <taxon>Priapulus</taxon>
    </lineage>
</organism>
<dbReference type="InterPro" id="IPR001841">
    <property type="entry name" value="Znf_RING"/>
</dbReference>
<evidence type="ECO:0000256" key="5">
    <source>
        <dbReference type="ARBA" id="ARBA00022771"/>
    </source>
</evidence>
<evidence type="ECO:0000313" key="12">
    <source>
        <dbReference type="Proteomes" id="UP000695022"/>
    </source>
</evidence>
<evidence type="ECO:0000256" key="4">
    <source>
        <dbReference type="ARBA" id="ARBA00022723"/>
    </source>
</evidence>
<gene>
    <name evidence="13" type="primary">LOC106817231</name>
</gene>
<dbReference type="Proteomes" id="UP000695022">
    <property type="component" value="Unplaced"/>
</dbReference>
<proteinExistence type="inferred from homology"/>
<evidence type="ECO:0000256" key="8">
    <source>
        <dbReference type="ARBA" id="ARBA00035390"/>
    </source>
</evidence>
<keyword evidence="5 9" id="KW-0863">Zinc-finger</keyword>
<dbReference type="SUPFAM" id="SSF57850">
    <property type="entry name" value="RING/U-box"/>
    <property type="match status" value="1"/>
</dbReference>
<keyword evidence="12" id="KW-1185">Reference proteome</keyword>
<dbReference type="InterPro" id="IPR027370">
    <property type="entry name" value="Znf-RING_euk"/>
</dbReference>
<dbReference type="CDD" id="cd16536">
    <property type="entry name" value="RING-HC_RNF10"/>
    <property type="match status" value="1"/>
</dbReference>
<dbReference type="Gene3D" id="3.30.40.10">
    <property type="entry name" value="Zinc/RING finger domain, C3HC4 (zinc finger)"/>
    <property type="match status" value="1"/>
</dbReference>
<protein>
    <recommendedName>
        <fullName evidence="7">E3 ubiquitin-protein ligase RNF10</fullName>
    </recommendedName>
    <alternativeName>
        <fullName evidence="8">RING finger protein 10</fullName>
    </alternativeName>
</protein>
<keyword evidence="6" id="KW-0862">Zinc</keyword>
<dbReference type="PANTHER" id="PTHR12983">
    <property type="entry name" value="RING FINGER 10 FAMILY MEMBER"/>
    <property type="match status" value="1"/>
</dbReference>
<feature type="region of interest" description="Disordered" evidence="10">
    <location>
        <begin position="360"/>
        <end position="400"/>
    </location>
</feature>
<feature type="compositionally biased region" description="Basic and acidic residues" evidence="10">
    <location>
        <begin position="1"/>
        <end position="11"/>
    </location>
</feature>
<evidence type="ECO:0000256" key="9">
    <source>
        <dbReference type="PROSITE-ProRule" id="PRU00175"/>
    </source>
</evidence>
<comment type="subcellular location">
    <subcellularLocation>
        <location evidence="1">Cytoplasm</location>
    </subcellularLocation>
</comment>
<evidence type="ECO:0000256" key="2">
    <source>
        <dbReference type="ARBA" id="ARBA00008117"/>
    </source>
</evidence>
<dbReference type="InterPro" id="IPR013083">
    <property type="entry name" value="Znf_RING/FYVE/PHD"/>
</dbReference>
<evidence type="ECO:0000256" key="1">
    <source>
        <dbReference type="ARBA" id="ARBA00004496"/>
    </source>
</evidence>